<dbReference type="RefSeq" id="WP_169073831.1">
    <property type="nucleotide sequence ID" value="NZ_JABBXH010000001.1"/>
</dbReference>
<feature type="domain" description="PNPLA" evidence="3">
    <location>
        <begin position="7"/>
        <end position="174"/>
    </location>
</feature>
<evidence type="ECO:0000259" key="3">
    <source>
        <dbReference type="PROSITE" id="PS51635"/>
    </source>
</evidence>
<name>A0A7Y0L9N7_9GAMM</name>
<evidence type="ECO:0000256" key="2">
    <source>
        <dbReference type="PROSITE-ProRule" id="PRU01161"/>
    </source>
</evidence>
<gene>
    <name evidence="4" type="ORF">HII17_03065</name>
</gene>
<protein>
    <submittedName>
        <fullName evidence="4">Patatin-like phospholipase family protein</fullName>
    </submittedName>
</protein>
<sequence>MTGKIIPIMAGGGTRLPAHIGILNALEDLGVDFDHIVGVSGGSIVASLYASGLTIGQIKEIALATDFNQFREFSLLNLIRNGGLSSGDFFEKWVDNLLNGKTFSEMDKALHVVATDVKSGKPVIFDAQRTPDMKVSLAVRFSMSIPLVFSFKPFGKRIMVDGSILSEDALHRDWDDEATPVLCFRLRGEQEYEDLNVGGFFPIFNYVTLLIRTFMTTISREYINEAFWHNTIIINTGDCSAVDFHLSDVQKNNLFEIGYNTAMDIIPLKTKIETTPIKQLNDKNGKVAQL</sequence>
<dbReference type="PANTHER" id="PTHR46394">
    <property type="entry name" value="ANNEXIN"/>
    <property type="match status" value="1"/>
</dbReference>
<evidence type="ECO:0000313" key="5">
    <source>
        <dbReference type="Proteomes" id="UP000568664"/>
    </source>
</evidence>
<keyword evidence="1 2" id="KW-0443">Lipid metabolism</keyword>
<feature type="short sequence motif" description="GXSXG" evidence="2">
    <location>
        <begin position="38"/>
        <end position="42"/>
    </location>
</feature>
<proteinExistence type="predicted"/>
<dbReference type="EMBL" id="JABBXH010000001">
    <property type="protein sequence ID" value="NMP30534.1"/>
    <property type="molecule type" value="Genomic_DNA"/>
</dbReference>
<dbReference type="CDD" id="cd07207">
    <property type="entry name" value="Pat_ExoU_VipD_like"/>
    <property type="match status" value="1"/>
</dbReference>
<evidence type="ECO:0000313" key="4">
    <source>
        <dbReference type="EMBL" id="NMP30534.1"/>
    </source>
</evidence>
<dbReference type="GO" id="GO:0016787">
    <property type="term" value="F:hydrolase activity"/>
    <property type="evidence" value="ECO:0007669"/>
    <property type="project" value="UniProtKB-UniRule"/>
</dbReference>
<dbReference type="PANTHER" id="PTHR46394:SF1">
    <property type="entry name" value="PNPLA DOMAIN-CONTAINING PROTEIN"/>
    <property type="match status" value="1"/>
</dbReference>
<dbReference type="SUPFAM" id="SSF52151">
    <property type="entry name" value="FabD/lysophospholipase-like"/>
    <property type="match status" value="1"/>
</dbReference>
<comment type="caution">
    <text evidence="2">Lacks conserved residue(s) required for the propagation of feature annotation.</text>
</comment>
<reference evidence="4 5" key="1">
    <citation type="submission" date="2020-04" db="EMBL/GenBank/DDBJ databases">
        <title>Thalassotalea sp. M1531, isolated from the surface of marine red alga.</title>
        <authorList>
            <person name="Pang L."/>
            <person name="Lu D.-C."/>
        </authorList>
    </citation>
    <scope>NUCLEOTIDE SEQUENCE [LARGE SCALE GENOMIC DNA]</scope>
    <source>
        <strain evidence="4 5">M1531</strain>
    </source>
</reference>
<feature type="active site" description="Proton acceptor" evidence="2">
    <location>
        <position position="161"/>
    </location>
</feature>
<dbReference type="PROSITE" id="PS51635">
    <property type="entry name" value="PNPLA"/>
    <property type="match status" value="1"/>
</dbReference>
<dbReference type="Pfam" id="PF01734">
    <property type="entry name" value="Patatin"/>
    <property type="match status" value="1"/>
</dbReference>
<dbReference type="AlphaFoldDB" id="A0A7Y0L9N7"/>
<dbReference type="Proteomes" id="UP000568664">
    <property type="component" value="Unassembled WGS sequence"/>
</dbReference>
<feature type="active site" description="Nucleophile" evidence="2">
    <location>
        <position position="40"/>
    </location>
</feature>
<dbReference type="InterPro" id="IPR052580">
    <property type="entry name" value="Lipid_Hydrolase"/>
</dbReference>
<evidence type="ECO:0000256" key="1">
    <source>
        <dbReference type="ARBA" id="ARBA00023098"/>
    </source>
</evidence>
<dbReference type="Gene3D" id="3.40.1090.10">
    <property type="entry name" value="Cytosolic phospholipase A2 catalytic domain"/>
    <property type="match status" value="2"/>
</dbReference>
<comment type="caution">
    <text evidence="4">The sequence shown here is derived from an EMBL/GenBank/DDBJ whole genome shotgun (WGS) entry which is preliminary data.</text>
</comment>
<dbReference type="GO" id="GO:0016042">
    <property type="term" value="P:lipid catabolic process"/>
    <property type="evidence" value="ECO:0007669"/>
    <property type="project" value="UniProtKB-UniRule"/>
</dbReference>
<keyword evidence="2" id="KW-0378">Hydrolase</keyword>
<dbReference type="InterPro" id="IPR002641">
    <property type="entry name" value="PNPLA_dom"/>
</dbReference>
<dbReference type="InterPro" id="IPR016035">
    <property type="entry name" value="Acyl_Trfase/lysoPLipase"/>
</dbReference>
<accession>A0A7Y0L9N7</accession>
<keyword evidence="5" id="KW-1185">Reference proteome</keyword>
<organism evidence="4 5">
    <name type="scientific">Thalassotalea algicola</name>
    <dbReference type="NCBI Taxonomy" id="2716224"/>
    <lineage>
        <taxon>Bacteria</taxon>
        <taxon>Pseudomonadati</taxon>
        <taxon>Pseudomonadota</taxon>
        <taxon>Gammaproteobacteria</taxon>
        <taxon>Alteromonadales</taxon>
        <taxon>Colwelliaceae</taxon>
        <taxon>Thalassotalea</taxon>
    </lineage>
</organism>
<keyword evidence="2" id="KW-0442">Lipid degradation</keyword>